<dbReference type="Proteomes" id="UP000730482">
    <property type="component" value="Unassembled WGS sequence"/>
</dbReference>
<name>A0ABS5L8Y7_9ACTN</name>
<accession>A0ABS5L8Y7</accession>
<protein>
    <submittedName>
        <fullName evidence="1">IS5/IS1182 family transposase</fullName>
    </submittedName>
</protein>
<comment type="caution">
    <text evidence="1">The sequence shown here is derived from an EMBL/GenBank/DDBJ whole genome shotgun (WGS) entry which is preliminary data.</text>
</comment>
<feature type="non-terminal residue" evidence="1">
    <location>
        <position position="1"/>
    </location>
</feature>
<organism evidence="1 2">
    <name type="scientific">Catenulispora pinistramenti</name>
    <dbReference type="NCBI Taxonomy" id="2705254"/>
    <lineage>
        <taxon>Bacteria</taxon>
        <taxon>Bacillati</taxon>
        <taxon>Actinomycetota</taxon>
        <taxon>Actinomycetes</taxon>
        <taxon>Catenulisporales</taxon>
        <taxon>Catenulisporaceae</taxon>
        <taxon>Catenulispora</taxon>
    </lineage>
</organism>
<gene>
    <name evidence="1" type="ORF">KGQ19_49020</name>
</gene>
<dbReference type="EMBL" id="JAAFYZ010000652">
    <property type="protein sequence ID" value="MBS2554816.1"/>
    <property type="molecule type" value="Genomic_DNA"/>
</dbReference>
<keyword evidence="2" id="KW-1185">Reference proteome</keyword>
<reference evidence="1 2" key="1">
    <citation type="submission" date="2020-02" db="EMBL/GenBank/DDBJ databases">
        <title>Acidophilic actinobacteria isolated from forest soil.</title>
        <authorList>
            <person name="Golinska P."/>
        </authorList>
    </citation>
    <scope>NUCLEOTIDE SEQUENCE [LARGE SCALE GENOMIC DNA]</scope>
    <source>
        <strain evidence="1 2">NL8</strain>
    </source>
</reference>
<evidence type="ECO:0000313" key="2">
    <source>
        <dbReference type="Proteomes" id="UP000730482"/>
    </source>
</evidence>
<evidence type="ECO:0000313" key="1">
    <source>
        <dbReference type="EMBL" id="MBS2554816.1"/>
    </source>
</evidence>
<sequence length="84" mass="9122">LGHLPEAELGPRAADAVGLLALVAGQDVEPAEGSDGRDGRWRIAQRTVPDRTVSTVDPAARHIHKNRSRHQEGFRAHVAFEPEV</sequence>
<feature type="non-terminal residue" evidence="1">
    <location>
        <position position="84"/>
    </location>
</feature>
<proteinExistence type="predicted"/>